<accession>A0A1H5BZ90</accession>
<feature type="transmembrane region" description="Helical" evidence="1">
    <location>
        <begin position="54"/>
        <end position="75"/>
    </location>
</feature>
<keyword evidence="1" id="KW-1133">Transmembrane helix</keyword>
<dbReference type="Pfam" id="PF25637">
    <property type="entry name" value="DUF7942"/>
    <property type="match status" value="1"/>
</dbReference>
<protein>
    <submittedName>
        <fullName evidence="2">Uncharacterized protein</fullName>
    </submittedName>
</protein>
<dbReference type="InterPro" id="IPR057702">
    <property type="entry name" value="DUF7942"/>
</dbReference>
<evidence type="ECO:0000313" key="3">
    <source>
        <dbReference type="Proteomes" id="UP000182375"/>
    </source>
</evidence>
<reference evidence="2 3" key="1">
    <citation type="submission" date="2016-10" db="EMBL/GenBank/DDBJ databases">
        <authorList>
            <person name="de Groot N.N."/>
        </authorList>
    </citation>
    <scope>NUCLEOTIDE SEQUENCE [LARGE SCALE GENOMIC DNA]</scope>
    <source>
        <strain evidence="2 3">DSM 40306</strain>
    </source>
</reference>
<dbReference type="EMBL" id="FNTD01000004">
    <property type="protein sequence ID" value="SED59597.1"/>
    <property type="molecule type" value="Genomic_DNA"/>
</dbReference>
<organism evidence="2 3">
    <name type="scientific">Streptomyces misionensis</name>
    <dbReference type="NCBI Taxonomy" id="67331"/>
    <lineage>
        <taxon>Bacteria</taxon>
        <taxon>Bacillati</taxon>
        <taxon>Actinomycetota</taxon>
        <taxon>Actinomycetes</taxon>
        <taxon>Kitasatosporales</taxon>
        <taxon>Streptomycetaceae</taxon>
        <taxon>Streptomyces</taxon>
    </lineage>
</organism>
<proteinExistence type="predicted"/>
<feature type="transmembrane region" description="Helical" evidence="1">
    <location>
        <begin position="81"/>
        <end position="106"/>
    </location>
</feature>
<dbReference type="NCBIfam" id="NF046119">
    <property type="entry name" value="memb_SCO4225"/>
    <property type="match status" value="1"/>
</dbReference>
<sequence>MPNASPRRRAPRGPLRALPGPAVDNWPARGYLAVVAAALGFFLYAVYLTPDPGFAGIWPLMATAPLGLLLTAPAFADLPSWPGPLVFSAGVALCGLANATLLGLLVHRLRTPGTRSTA</sequence>
<gene>
    <name evidence="2" type="ORF">SAMN04490357_5251</name>
</gene>
<dbReference type="GeneID" id="95514332"/>
<dbReference type="RefSeq" id="WP_208624897.1">
    <property type="nucleotide sequence ID" value="NZ_FNTD01000004.1"/>
</dbReference>
<evidence type="ECO:0000313" key="2">
    <source>
        <dbReference type="EMBL" id="SED59597.1"/>
    </source>
</evidence>
<dbReference type="Proteomes" id="UP000182375">
    <property type="component" value="Unassembled WGS sequence"/>
</dbReference>
<dbReference type="STRING" id="67331.SAMN04490357_5251"/>
<name>A0A1H5BZ90_9ACTN</name>
<dbReference type="AlphaFoldDB" id="A0A1H5BZ90"/>
<feature type="transmembrane region" description="Helical" evidence="1">
    <location>
        <begin position="28"/>
        <end position="47"/>
    </location>
</feature>
<keyword evidence="1" id="KW-0472">Membrane</keyword>
<keyword evidence="1" id="KW-0812">Transmembrane</keyword>
<evidence type="ECO:0000256" key="1">
    <source>
        <dbReference type="SAM" id="Phobius"/>
    </source>
</evidence>